<evidence type="ECO:0000256" key="4">
    <source>
        <dbReference type="ARBA" id="ARBA00023172"/>
    </source>
</evidence>
<evidence type="ECO:0000256" key="1">
    <source>
        <dbReference type="ARBA" id="ARBA00008857"/>
    </source>
</evidence>
<dbReference type="STRING" id="756272.Plabr_3680"/>
<dbReference type="PANTHER" id="PTHR30349">
    <property type="entry name" value="PHAGE INTEGRASE-RELATED"/>
    <property type="match status" value="1"/>
</dbReference>
<name>F0SR30_RUBBR</name>
<dbReference type="Pfam" id="PF00589">
    <property type="entry name" value="Phage_integrase"/>
    <property type="match status" value="1"/>
</dbReference>
<dbReference type="InterPro" id="IPR050090">
    <property type="entry name" value="Tyrosine_recombinase_XerCD"/>
</dbReference>
<evidence type="ECO:0000313" key="9">
    <source>
        <dbReference type="Proteomes" id="UP000006860"/>
    </source>
</evidence>
<dbReference type="InterPro" id="IPR013762">
    <property type="entry name" value="Integrase-like_cat_sf"/>
</dbReference>
<dbReference type="AlphaFoldDB" id="F0SR30"/>
<accession>F0SR30</accession>
<keyword evidence="9" id="KW-1185">Reference proteome</keyword>
<keyword evidence="3 5" id="KW-0238">DNA-binding</keyword>
<reference evidence="9" key="1">
    <citation type="submission" date="2011-02" db="EMBL/GenBank/DDBJ databases">
        <title>The complete genome of Planctomyces brasiliensis DSM 5305.</title>
        <authorList>
            <person name="Lucas S."/>
            <person name="Copeland A."/>
            <person name="Lapidus A."/>
            <person name="Bruce D."/>
            <person name="Goodwin L."/>
            <person name="Pitluck S."/>
            <person name="Kyrpides N."/>
            <person name="Mavromatis K."/>
            <person name="Pagani I."/>
            <person name="Ivanova N."/>
            <person name="Ovchinnikova G."/>
            <person name="Lu M."/>
            <person name="Detter J.C."/>
            <person name="Han C."/>
            <person name="Land M."/>
            <person name="Hauser L."/>
            <person name="Markowitz V."/>
            <person name="Cheng J.-F."/>
            <person name="Hugenholtz P."/>
            <person name="Woyke T."/>
            <person name="Wu D."/>
            <person name="Tindall B."/>
            <person name="Pomrenke H.G."/>
            <person name="Brambilla E."/>
            <person name="Klenk H.-P."/>
            <person name="Eisen J.A."/>
        </authorList>
    </citation>
    <scope>NUCLEOTIDE SEQUENCE [LARGE SCALE GENOMIC DNA]</scope>
    <source>
        <strain evidence="9">ATCC 49424 / DSM 5305 / JCM 21570 / NBRC 103401 / IFAM 1448</strain>
    </source>
</reference>
<dbReference type="InterPro" id="IPR002104">
    <property type="entry name" value="Integrase_catalytic"/>
</dbReference>
<evidence type="ECO:0000259" key="6">
    <source>
        <dbReference type="PROSITE" id="PS51898"/>
    </source>
</evidence>
<feature type="domain" description="Tyr recombinase" evidence="6">
    <location>
        <begin position="131"/>
        <end position="331"/>
    </location>
</feature>
<evidence type="ECO:0000259" key="7">
    <source>
        <dbReference type="PROSITE" id="PS51900"/>
    </source>
</evidence>
<proteinExistence type="inferred from homology"/>
<protein>
    <submittedName>
        <fullName evidence="8">Integrase family protein</fullName>
    </submittedName>
</protein>
<dbReference type="Gene3D" id="1.10.150.130">
    <property type="match status" value="1"/>
</dbReference>
<dbReference type="Pfam" id="PF13102">
    <property type="entry name" value="Phage_int_SAM_5"/>
    <property type="match status" value="1"/>
</dbReference>
<evidence type="ECO:0000256" key="2">
    <source>
        <dbReference type="ARBA" id="ARBA00022908"/>
    </source>
</evidence>
<dbReference type="GO" id="GO:0003677">
    <property type="term" value="F:DNA binding"/>
    <property type="evidence" value="ECO:0007669"/>
    <property type="project" value="UniProtKB-UniRule"/>
</dbReference>
<dbReference type="PROSITE" id="PS51900">
    <property type="entry name" value="CB"/>
    <property type="match status" value="1"/>
</dbReference>
<keyword evidence="2" id="KW-0229">DNA integration</keyword>
<dbReference type="PANTHER" id="PTHR30349:SF41">
    <property type="entry name" value="INTEGRASE_RECOMBINASE PROTEIN MJ0367-RELATED"/>
    <property type="match status" value="1"/>
</dbReference>
<keyword evidence="4" id="KW-0233">DNA recombination</keyword>
<feature type="domain" description="Core-binding (CB)" evidence="7">
    <location>
        <begin position="24"/>
        <end position="110"/>
    </location>
</feature>
<dbReference type="GO" id="GO:0006310">
    <property type="term" value="P:DNA recombination"/>
    <property type="evidence" value="ECO:0007669"/>
    <property type="project" value="UniProtKB-KW"/>
</dbReference>
<dbReference type="SUPFAM" id="SSF56349">
    <property type="entry name" value="DNA breaking-rejoining enzymes"/>
    <property type="match status" value="1"/>
</dbReference>
<dbReference type="HOGENOM" id="CLU_818564_0_0_0"/>
<dbReference type="EMBL" id="CP002546">
    <property type="protein sequence ID" value="ADY61277.1"/>
    <property type="molecule type" value="Genomic_DNA"/>
</dbReference>
<evidence type="ECO:0000256" key="5">
    <source>
        <dbReference type="PROSITE-ProRule" id="PRU01248"/>
    </source>
</evidence>
<dbReference type="InterPro" id="IPR044068">
    <property type="entry name" value="CB"/>
</dbReference>
<sequence>MAVECGLADASLLRDGAPKQLSLSEGREIYERYLKRPAVAGGPKPATVKRYRPVMNKFQDYCGRHKIQCWNQVNRNVFDGYAAWLDDESYAYATEYLELNTVKQILNHLVSEKHLPASVLFEYPMQQPDGTNTYCYTAEQVRAMLVLCEQPELRWLQYVVLGLARTGMRISELAELRWTDINLDRRMITLTDERRTRRNRDVDRRTVKSGYSRSFPIHSELEVMLKSHPRSADNLVFHGPRAGRIKPDTIRNCLIRDVLHPLAEKFPAEYGDAGIAAGRLHSFRHFFCSECANAGIPERVVMKWLGHRSSKMIRHYYHLHDDESHRQMQRLQTYGSSSD</sequence>
<dbReference type="PROSITE" id="PS51898">
    <property type="entry name" value="TYR_RECOMBINASE"/>
    <property type="match status" value="1"/>
</dbReference>
<dbReference type="Proteomes" id="UP000006860">
    <property type="component" value="Chromosome"/>
</dbReference>
<gene>
    <name evidence="8" type="ordered locus">Plabr_3680</name>
</gene>
<dbReference type="RefSeq" id="WP_013629996.1">
    <property type="nucleotide sequence ID" value="NC_015174.1"/>
</dbReference>
<dbReference type="GO" id="GO:0015074">
    <property type="term" value="P:DNA integration"/>
    <property type="evidence" value="ECO:0007669"/>
    <property type="project" value="UniProtKB-KW"/>
</dbReference>
<dbReference type="Gene3D" id="1.10.443.10">
    <property type="entry name" value="Intergrase catalytic core"/>
    <property type="match status" value="1"/>
</dbReference>
<dbReference type="InterPro" id="IPR025269">
    <property type="entry name" value="SAM-like_dom"/>
</dbReference>
<dbReference type="CDD" id="cd00796">
    <property type="entry name" value="INT_Rci_Hp1_C"/>
    <property type="match status" value="1"/>
</dbReference>
<comment type="similarity">
    <text evidence="1">Belongs to the 'phage' integrase family.</text>
</comment>
<evidence type="ECO:0000256" key="3">
    <source>
        <dbReference type="ARBA" id="ARBA00023125"/>
    </source>
</evidence>
<evidence type="ECO:0000313" key="8">
    <source>
        <dbReference type="EMBL" id="ADY61277.1"/>
    </source>
</evidence>
<organism evidence="8 9">
    <name type="scientific">Rubinisphaera brasiliensis (strain ATCC 49424 / DSM 5305 / JCM 21570 / IAM 15109 / NBRC 103401 / IFAM 1448)</name>
    <name type="common">Planctomyces brasiliensis</name>
    <dbReference type="NCBI Taxonomy" id="756272"/>
    <lineage>
        <taxon>Bacteria</taxon>
        <taxon>Pseudomonadati</taxon>
        <taxon>Planctomycetota</taxon>
        <taxon>Planctomycetia</taxon>
        <taxon>Planctomycetales</taxon>
        <taxon>Planctomycetaceae</taxon>
        <taxon>Rubinisphaera</taxon>
    </lineage>
</organism>
<dbReference type="InterPro" id="IPR011010">
    <property type="entry name" value="DNA_brk_join_enz"/>
</dbReference>
<dbReference type="eggNOG" id="COG0582">
    <property type="taxonomic scope" value="Bacteria"/>
</dbReference>
<dbReference type="KEGG" id="pbs:Plabr_3680"/>
<dbReference type="InterPro" id="IPR010998">
    <property type="entry name" value="Integrase_recombinase_N"/>
</dbReference>